<reference evidence="2" key="1">
    <citation type="submission" date="2022-10" db="EMBL/GenBank/DDBJ databases">
        <title>Gaoshiqiia sediminis gen. nov., sp. nov., isolated from coastal sediment.</title>
        <authorList>
            <person name="Yu W.X."/>
            <person name="Mu D.S."/>
            <person name="Du J.Z."/>
            <person name="Liang Y.Q."/>
        </authorList>
    </citation>
    <scope>NUCLEOTIDE SEQUENCE</scope>
    <source>
        <strain evidence="2">A06</strain>
    </source>
</reference>
<keyword evidence="3" id="KW-1185">Reference proteome</keyword>
<dbReference type="PANTHER" id="PTHR34322:SF2">
    <property type="entry name" value="TRANSPOSASE IS200-LIKE DOMAIN-CONTAINING PROTEIN"/>
    <property type="match status" value="1"/>
</dbReference>
<dbReference type="GO" id="GO:0004803">
    <property type="term" value="F:transposase activity"/>
    <property type="evidence" value="ECO:0007669"/>
    <property type="project" value="InterPro"/>
</dbReference>
<proteinExistence type="predicted"/>
<dbReference type="InterPro" id="IPR036515">
    <property type="entry name" value="Transposase_17_sf"/>
</dbReference>
<organism evidence="2 3">
    <name type="scientific">Gaoshiqia sediminis</name>
    <dbReference type="NCBI Taxonomy" id="2986998"/>
    <lineage>
        <taxon>Bacteria</taxon>
        <taxon>Pseudomonadati</taxon>
        <taxon>Bacteroidota</taxon>
        <taxon>Bacteroidia</taxon>
        <taxon>Marinilabiliales</taxon>
        <taxon>Prolixibacteraceae</taxon>
        <taxon>Gaoshiqia</taxon>
    </lineage>
</organism>
<dbReference type="EMBL" id="JAPAAF010000003">
    <property type="protein sequence ID" value="MCW0481722.1"/>
    <property type="molecule type" value="Genomic_DNA"/>
</dbReference>
<protein>
    <recommendedName>
        <fullName evidence="1">Transposase IS200-like domain-containing protein</fullName>
    </recommendedName>
</protein>
<evidence type="ECO:0000313" key="2">
    <source>
        <dbReference type="EMBL" id="MCW0481722.1"/>
    </source>
</evidence>
<evidence type="ECO:0000259" key="1">
    <source>
        <dbReference type="SMART" id="SM01321"/>
    </source>
</evidence>
<accession>A0AA41YBK2</accession>
<dbReference type="Proteomes" id="UP001163821">
    <property type="component" value="Unassembled WGS sequence"/>
</dbReference>
<dbReference type="SUPFAM" id="SSF143422">
    <property type="entry name" value="Transposase IS200-like"/>
    <property type="match status" value="1"/>
</dbReference>
<feature type="domain" description="Transposase IS200-like" evidence="1">
    <location>
        <begin position="7"/>
        <end position="139"/>
    </location>
</feature>
<name>A0AA41YBK2_9BACT</name>
<dbReference type="InterPro" id="IPR002686">
    <property type="entry name" value="Transposase_17"/>
</dbReference>
<dbReference type="GO" id="GO:0003677">
    <property type="term" value="F:DNA binding"/>
    <property type="evidence" value="ECO:0007669"/>
    <property type="project" value="InterPro"/>
</dbReference>
<comment type="caution">
    <text evidence="2">The sequence shown here is derived from an EMBL/GenBank/DDBJ whole genome shotgun (WGS) entry which is preliminary data.</text>
</comment>
<sequence length="208" mass="25359">MEQIPLEYGYFYHIYNRGINSCKIFRESSNYEHFLGLYDKYISPVADTYSWVLMGNHFHLLVRIKNEQQVLDLEGFSNLQGLKNRDRVNQQFANLFNAYTKAYNKRYNRTGSLFEHPFRRVRVDSLARLKYLVYYIHHNPIHHGFCEHYLDYPWSSYLTILSPKQTRLKRDEVLLWYREADLFKKYHSQQSIDKFRELQLDFVHQNRP</sequence>
<dbReference type="PANTHER" id="PTHR34322">
    <property type="entry name" value="TRANSPOSASE, Y1_TNP DOMAIN-CONTAINING"/>
    <property type="match status" value="1"/>
</dbReference>
<dbReference type="RefSeq" id="WP_282590332.1">
    <property type="nucleotide sequence ID" value="NZ_JAPAAF010000003.1"/>
</dbReference>
<gene>
    <name evidence="2" type="ORF">N2K84_03200</name>
</gene>
<dbReference type="Gene3D" id="3.30.70.1290">
    <property type="entry name" value="Transposase IS200-like"/>
    <property type="match status" value="1"/>
</dbReference>
<evidence type="ECO:0000313" key="3">
    <source>
        <dbReference type="Proteomes" id="UP001163821"/>
    </source>
</evidence>
<dbReference type="SMART" id="SM01321">
    <property type="entry name" value="Y1_Tnp"/>
    <property type="match status" value="1"/>
</dbReference>
<dbReference type="AlphaFoldDB" id="A0AA41YBK2"/>
<dbReference type="GO" id="GO:0006313">
    <property type="term" value="P:DNA transposition"/>
    <property type="evidence" value="ECO:0007669"/>
    <property type="project" value="InterPro"/>
</dbReference>